<dbReference type="GO" id="GO:0007094">
    <property type="term" value="P:mitotic spindle assembly checkpoint signaling"/>
    <property type="evidence" value="ECO:0007669"/>
    <property type="project" value="InterPro"/>
</dbReference>
<keyword evidence="8" id="KW-0418">Kinase</keyword>
<dbReference type="PANTHER" id="PTHR14030">
    <property type="entry name" value="MITOTIC CHECKPOINT SERINE/THREONINE-PROTEIN KINASE BUB1"/>
    <property type="match status" value="1"/>
</dbReference>
<feature type="compositionally biased region" description="Acidic residues" evidence="5">
    <location>
        <begin position="599"/>
        <end position="609"/>
    </location>
</feature>
<evidence type="ECO:0000256" key="2">
    <source>
        <dbReference type="ARBA" id="ARBA00022454"/>
    </source>
</evidence>
<feature type="compositionally biased region" description="Low complexity" evidence="5">
    <location>
        <begin position="10"/>
        <end position="25"/>
    </location>
</feature>
<dbReference type="InterPro" id="IPR000719">
    <property type="entry name" value="Prot_kinase_dom"/>
</dbReference>
<dbReference type="SUPFAM" id="SSF56112">
    <property type="entry name" value="Protein kinase-like (PK-like)"/>
    <property type="match status" value="1"/>
</dbReference>
<feature type="compositionally biased region" description="Basic and acidic residues" evidence="5">
    <location>
        <begin position="310"/>
        <end position="322"/>
    </location>
</feature>
<dbReference type="InterPro" id="IPR015661">
    <property type="entry name" value="Bub1/Mad3"/>
</dbReference>
<keyword evidence="9" id="KW-1185">Reference proteome</keyword>
<reference evidence="8" key="1">
    <citation type="submission" date="2023-03" db="EMBL/GenBank/DDBJ databases">
        <title>Mating type loci evolution in Malassezia.</title>
        <authorList>
            <person name="Coelho M.A."/>
        </authorList>
    </citation>
    <scope>NUCLEOTIDE SEQUENCE</scope>
    <source>
        <strain evidence="8">CBS 7876</strain>
    </source>
</reference>
<dbReference type="FunFam" id="1.25.40.430:FF:000003">
    <property type="entry name" value="Checkpoint serine/threonine-protein kinase BUB1"/>
    <property type="match status" value="1"/>
</dbReference>
<dbReference type="GO" id="GO:0032991">
    <property type="term" value="C:protein-containing complex"/>
    <property type="evidence" value="ECO:0007669"/>
    <property type="project" value="UniProtKB-ARBA"/>
</dbReference>
<feature type="region of interest" description="Disordered" evidence="5">
    <location>
        <begin position="1"/>
        <end position="32"/>
    </location>
</feature>
<feature type="region of interest" description="Disordered" evidence="5">
    <location>
        <begin position="255"/>
        <end position="275"/>
    </location>
</feature>
<dbReference type="InterPro" id="IPR008271">
    <property type="entry name" value="Ser/Thr_kinase_AS"/>
</dbReference>
<evidence type="ECO:0000256" key="1">
    <source>
        <dbReference type="ARBA" id="ARBA00004629"/>
    </source>
</evidence>
<feature type="compositionally biased region" description="Basic and acidic residues" evidence="5">
    <location>
        <begin position="543"/>
        <end position="554"/>
    </location>
</feature>
<feature type="domain" description="BUB1 N-terminal" evidence="7">
    <location>
        <begin position="79"/>
        <end position="241"/>
    </location>
</feature>
<organism evidence="8 9">
    <name type="scientific">Malassezia obtusa</name>
    <dbReference type="NCBI Taxonomy" id="76774"/>
    <lineage>
        <taxon>Eukaryota</taxon>
        <taxon>Fungi</taxon>
        <taxon>Dikarya</taxon>
        <taxon>Basidiomycota</taxon>
        <taxon>Ustilaginomycotina</taxon>
        <taxon>Malasseziomycetes</taxon>
        <taxon>Malasseziales</taxon>
        <taxon>Malasseziaceae</taxon>
        <taxon>Malassezia</taxon>
    </lineage>
</organism>
<dbReference type="Gene3D" id="1.10.510.10">
    <property type="entry name" value="Transferase(Phosphotransferase) domain 1"/>
    <property type="match status" value="1"/>
</dbReference>
<dbReference type="GO" id="GO:0005524">
    <property type="term" value="F:ATP binding"/>
    <property type="evidence" value="ECO:0007669"/>
    <property type="project" value="InterPro"/>
</dbReference>
<sequence>MQTPLRGAGTPTPLKTPLRTPLRTPMEQTSSTPITPFETIEKQKENVQPRARGRSAHALSTTFSMHHKERQEMLQQQRQEHEQSVTSIDNAESDDPLEAWCAYVKWCIDNYPSGKSAESGIVPLLERATRTFKGAEQYRNDSRYLRLWILYAQHTDVPRDVFQFLLANEIGTRLAALYEELATVLEAHGVYDEADAMYKLGIARRATPLDRLKRRYNEYQERILALPESSSEGTPTYAKALSVAMARAGRSVLGTKTASGESKPTNVLGSHQPISSAARPNARTMNVYRDENGDETPAPRGGAWDQLESAGERRKENVEARRSLKPMHAMTPRTQARALEVFCDSDEDHSPERRTPRQDIFRRTGASETDRLRKSPFLYYDQQELEAPRADDGAHAKTRAEPPAAPPSTDPAKSESKSRARTKTKPSKAAPRERHIAPLAAMYPGADIAACLAEKHRPIHATHEQCYEELQALRRDPRALDRADPYAALDREHGRWLPERNRVPSPTLVTKAAILEVDNMFNGESDEDSESESSSESDSEPEVVIRRAHDENENVPRSAVTPQRATPGRAPRTPFGEAQARTPLAARAAPAPPAWTPEAEVEAESEPEGEPAPYDPPPFVGAREPFQPLTPITERTEVSRWTSAPSAEDSSVSVPRTSDANEERHEPCSGLRADPAALGLPNPCSPADPDVVHALLANLATPVSSLVGYVGMDDEPSTHLADLSRRVKAHARRSVSGVHASSAVCELSVADMVLAIHQKIGEGGYGAVFLAQDANERVPLPGEEAPRYSELGDDDIEELERRQLVALKVERPGNPWEFYVLDQLRQRLPASLRASVVGARRFVSYADESMLLLTYGAQGTLLELVNHARSAGVAAVPSTAGGNVGGLEEVLAMFFVIDLLRLVEGMHRADVLHGDLKIDNCMVRAQPAPDGSAWPSAYDPANAAWRSRGVMLIDFGRAIDLRCYPAEQAFIADWTPGAQDCVEMHEMRPWTYQADYYGLASIAYCLLFGKYMEVTSYVAEDGRKTYKIQQPLRRYWQTALWTRFFHVLLNPRHVGAWPIHDELAALRGEMEAWLAANSGS</sequence>
<dbReference type="Gene3D" id="1.25.40.430">
    <property type="match status" value="1"/>
</dbReference>
<keyword evidence="8" id="KW-0808">Transferase</keyword>
<keyword evidence="3" id="KW-0995">Kinetochore</keyword>
<keyword evidence="4" id="KW-0137">Centromere</keyword>
<dbReference type="SMART" id="SM00220">
    <property type="entry name" value="S_TKc"/>
    <property type="match status" value="1"/>
</dbReference>
<feature type="domain" description="Protein kinase" evidence="6">
    <location>
        <begin position="754"/>
        <end position="1080"/>
    </location>
</feature>
<feature type="region of interest" description="Disordered" evidence="5">
    <location>
        <begin position="288"/>
        <end position="434"/>
    </location>
</feature>
<comment type="subcellular location">
    <subcellularLocation>
        <location evidence="1">Chromosome</location>
        <location evidence="1">Centromere</location>
        <location evidence="1">Kinetochore</location>
    </subcellularLocation>
</comment>
<accession>A0AAF0E366</accession>
<dbReference type="InterPro" id="IPR013212">
    <property type="entry name" value="Mad3/Bub1_I"/>
</dbReference>
<dbReference type="InterPro" id="IPR011009">
    <property type="entry name" value="Kinase-like_dom_sf"/>
</dbReference>
<feature type="compositionally biased region" description="Polar residues" evidence="5">
    <location>
        <begin position="639"/>
        <end position="658"/>
    </location>
</feature>
<feature type="region of interest" description="Disordered" evidence="5">
    <location>
        <begin position="67"/>
        <end position="91"/>
    </location>
</feature>
<gene>
    <name evidence="8" type="ORF">MOBT1_001365</name>
</gene>
<feature type="region of interest" description="Disordered" evidence="5">
    <location>
        <begin position="518"/>
        <end position="670"/>
    </location>
</feature>
<evidence type="ECO:0000259" key="6">
    <source>
        <dbReference type="PROSITE" id="PS50011"/>
    </source>
</evidence>
<dbReference type="PROSITE" id="PS51489">
    <property type="entry name" value="BUB1_N"/>
    <property type="match status" value="1"/>
</dbReference>
<feature type="compositionally biased region" description="Basic and acidic residues" evidence="5">
    <location>
        <begin position="386"/>
        <end position="400"/>
    </location>
</feature>
<dbReference type="GO" id="GO:0005634">
    <property type="term" value="C:nucleus"/>
    <property type="evidence" value="ECO:0007669"/>
    <property type="project" value="TreeGrafter"/>
</dbReference>
<dbReference type="Pfam" id="PF08311">
    <property type="entry name" value="Mad3_BUB1_I"/>
    <property type="match status" value="1"/>
</dbReference>
<keyword evidence="8" id="KW-0723">Serine/threonine-protein kinase</keyword>
<name>A0AAF0E366_9BASI</name>
<dbReference type="PROSITE" id="PS00108">
    <property type="entry name" value="PROTEIN_KINASE_ST"/>
    <property type="match status" value="1"/>
</dbReference>
<evidence type="ECO:0000256" key="4">
    <source>
        <dbReference type="ARBA" id="ARBA00023328"/>
    </source>
</evidence>
<dbReference type="AlphaFoldDB" id="A0AAF0E366"/>
<dbReference type="GO" id="GO:0004674">
    <property type="term" value="F:protein serine/threonine kinase activity"/>
    <property type="evidence" value="ECO:0007669"/>
    <property type="project" value="UniProtKB-KW"/>
</dbReference>
<feature type="compositionally biased region" description="Basic and acidic residues" evidence="5">
    <location>
        <begin position="348"/>
        <end position="362"/>
    </location>
</feature>
<evidence type="ECO:0000259" key="7">
    <source>
        <dbReference type="PROSITE" id="PS51489"/>
    </source>
</evidence>
<proteinExistence type="predicted"/>
<feature type="compositionally biased region" description="Low complexity" evidence="5">
    <location>
        <begin position="577"/>
        <end position="589"/>
    </location>
</feature>
<keyword evidence="2" id="KW-0158">Chromosome</keyword>
<dbReference type="Proteomes" id="UP001214603">
    <property type="component" value="Chromosome 2"/>
</dbReference>
<dbReference type="GO" id="GO:0000776">
    <property type="term" value="C:kinetochore"/>
    <property type="evidence" value="ECO:0007669"/>
    <property type="project" value="UniProtKB-KW"/>
</dbReference>
<dbReference type="PROSITE" id="PS50011">
    <property type="entry name" value="PROTEIN_KINASE_DOM"/>
    <property type="match status" value="1"/>
</dbReference>
<evidence type="ECO:0000256" key="5">
    <source>
        <dbReference type="SAM" id="MobiDB-lite"/>
    </source>
</evidence>
<evidence type="ECO:0000313" key="9">
    <source>
        <dbReference type="Proteomes" id="UP001214603"/>
    </source>
</evidence>
<dbReference type="GO" id="GO:0051754">
    <property type="term" value="P:meiotic sister chromatid cohesion, centromeric"/>
    <property type="evidence" value="ECO:0007669"/>
    <property type="project" value="TreeGrafter"/>
</dbReference>
<evidence type="ECO:0000256" key="3">
    <source>
        <dbReference type="ARBA" id="ARBA00022838"/>
    </source>
</evidence>
<evidence type="ECO:0000313" key="8">
    <source>
        <dbReference type="EMBL" id="WFD02682.1"/>
    </source>
</evidence>
<dbReference type="SMART" id="SM00777">
    <property type="entry name" value="Mad3_BUB1_I"/>
    <property type="match status" value="1"/>
</dbReference>
<dbReference type="EMBL" id="CP119935">
    <property type="protein sequence ID" value="WFD02682.1"/>
    <property type="molecule type" value="Genomic_DNA"/>
</dbReference>
<feature type="compositionally biased region" description="Acidic residues" evidence="5">
    <location>
        <begin position="524"/>
        <end position="541"/>
    </location>
</feature>
<protein>
    <submittedName>
        <fullName evidence="8">Non-specific serine/threonine protein kinase</fullName>
        <ecNumber evidence="8">2.7.11.1</ecNumber>
    </submittedName>
</protein>
<dbReference type="PANTHER" id="PTHR14030:SF4">
    <property type="entry name" value="BUB1 KINASE, ISOFORM A-RELATED"/>
    <property type="match status" value="1"/>
</dbReference>
<dbReference type="EC" id="2.7.11.1" evidence="8"/>